<dbReference type="EMBL" id="VTPC01090649">
    <property type="protein sequence ID" value="KAF2882147.1"/>
    <property type="molecule type" value="Genomic_DNA"/>
</dbReference>
<name>A0A8K0FZ47_IGNLU</name>
<gene>
    <name evidence="2" type="ORF">ILUMI_24028</name>
</gene>
<dbReference type="OrthoDB" id="10530149at2759"/>
<feature type="region of interest" description="Disordered" evidence="1">
    <location>
        <begin position="20"/>
        <end position="45"/>
    </location>
</feature>
<evidence type="ECO:0000313" key="2">
    <source>
        <dbReference type="EMBL" id="KAF2882147.1"/>
    </source>
</evidence>
<proteinExistence type="predicted"/>
<feature type="region of interest" description="Disordered" evidence="1">
    <location>
        <begin position="50"/>
        <end position="69"/>
    </location>
</feature>
<keyword evidence="3" id="KW-1185">Reference proteome</keyword>
<organism evidence="2 3">
    <name type="scientific">Ignelater luminosus</name>
    <name type="common">Cucubano</name>
    <name type="synonym">Pyrophorus luminosus</name>
    <dbReference type="NCBI Taxonomy" id="2038154"/>
    <lineage>
        <taxon>Eukaryota</taxon>
        <taxon>Metazoa</taxon>
        <taxon>Ecdysozoa</taxon>
        <taxon>Arthropoda</taxon>
        <taxon>Hexapoda</taxon>
        <taxon>Insecta</taxon>
        <taxon>Pterygota</taxon>
        <taxon>Neoptera</taxon>
        <taxon>Endopterygota</taxon>
        <taxon>Coleoptera</taxon>
        <taxon>Polyphaga</taxon>
        <taxon>Elateriformia</taxon>
        <taxon>Elateroidea</taxon>
        <taxon>Elateridae</taxon>
        <taxon>Agrypninae</taxon>
        <taxon>Pyrophorini</taxon>
        <taxon>Ignelater</taxon>
    </lineage>
</organism>
<dbReference type="Proteomes" id="UP000801492">
    <property type="component" value="Unassembled WGS sequence"/>
</dbReference>
<reference evidence="2" key="1">
    <citation type="submission" date="2019-08" db="EMBL/GenBank/DDBJ databases">
        <title>The genome of the North American firefly Photinus pyralis.</title>
        <authorList>
            <consortium name="Photinus pyralis genome working group"/>
            <person name="Fallon T.R."/>
            <person name="Sander Lower S.E."/>
            <person name="Weng J.-K."/>
        </authorList>
    </citation>
    <scope>NUCLEOTIDE SEQUENCE</scope>
    <source>
        <strain evidence="2">TRF0915ILg1</strain>
        <tissue evidence="2">Whole body</tissue>
    </source>
</reference>
<evidence type="ECO:0000256" key="1">
    <source>
        <dbReference type="SAM" id="MobiDB-lite"/>
    </source>
</evidence>
<dbReference type="AlphaFoldDB" id="A0A8K0FZ47"/>
<protein>
    <submittedName>
        <fullName evidence="2">Uncharacterized protein</fullName>
    </submittedName>
</protein>
<evidence type="ECO:0000313" key="3">
    <source>
        <dbReference type="Proteomes" id="UP000801492"/>
    </source>
</evidence>
<comment type="caution">
    <text evidence="2">The sequence shown here is derived from an EMBL/GenBank/DDBJ whole genome shotgun (WGS) entry which is preliminary data.</text>
</comment>
<accession>A0A8K0FZ47</accession>
<sequence>MVYLLTNETVDNTTATFRSSLGVGGGPRRPLAKHGGGSSRGWPPRFHRTAGQQYSHKSRDRWTSGDSPCRRGAARGPGLDSLGSCDCLIFQSLGKDTHVGTLSTEVPTITSTLMSASTLKSTGNYSPIPQPQQIVALYIGKTYLISAYANKKLGL</sequence>